<keyword evidence="3" id="KW-0371">Homeobox</keyword>
<dbReference type="Proteomes" id="UP000188354">
    <property type="component" value="Chromosome LG08"/>
</dbReference>
<dbReference type="Pfam" id="PF01852">
    <property type="entry name" value="START"/>
    <property type="match status" value="1"/>
</dbReference>
<dbReference type="GO" id="GO:0008289">
    <property type="term" value="F:lipid binding"/>
    <property type="evidence" value="ECO:0007669"/>
    <property type="project" value="InterPro"/>
</dbReference>
<dbReference type="STRING" id="3871.A0A4P1RC23"/>
<dbReference type="InterPro" id="IPR002913">
    <property type="entry name" value="START_lipid-bd_dom"/>
</dbReference>
<dbReference type="InterPro" id="IPR057993">
    <property type="entry name" value="HD-Zip_IV_C"/>
</dbReference>
<evidence type="ECO:0000256" key="3">
    <source>
        <dbReference type="ARBA" id="ARBA00023155"/>
    </source>
</evidence>
<gene>
    <name evidence="7" type="ORF">TanjilG_10190</name>
</gene>
<keyword evidence="4" id="KW-0804">Transcription</keyword>
<reference evidence="7 8" key="1">
    <citation type="journal article" date="2017" name="Plant Biotechnol. J.">
        <title>A comprehensive draft genome sequence for lupin (Lupinus angustifolius), an emerging health food: insights into plant-microbe interactions and legume evolution.</title>
        <authorList>
            <person name="Hane J.K."/>
            <person name="Ming Y."/>
            <person name="Kamphuis L.G."/>
            <person name="Nelson M.N."/>
            <person name="Garg G."/>
            <person name="Atkins C.A."/>
            <person name="Bayer P.E."/>
            <person name="Bravo A."/>
            <person name="Bringans S."/>
            <person name="Cannon S."/>
            <person name="Edwards D."/>
            <person name="Foley R."/>
            <person name="Gao L.L."/>
            <person name="Harrison M.J."/>
            <person name="Huang W."/>
            <person name="Hurgobin B."/>
            <person name="Li S."/>
            <person name="Liu C.W."/>
            <person name="McGrath A."/>
            <person name="Morahan G."/>
            <person name="Murray J."/>
            <person name="Weller J."/>
            <person name="Jian J."/>
            <person name="Singh K.B."/>
        </authorList>
    </citation>
    <scope>NUCLEOTIDE SEQUENCE</scope>
    <source>
        <strain evidence="8">cv. Tanjil</strain>
        <tissue evidence="7">Whole plant</tissue>
    </source>
</reference>
<feature type="domain" description="START" evidence="6">
    <location>
        <begin position="43"/>
        <end position="213"/>
    </location>
</feature>
<dbReference type="PROSITE" id="PS50848">
    <property type="entry name" value="START"/>
    <property type="match status" value="1"/>
</dbReference>
<accession>A0A4P1RC23</accession>
<evidence type="ECO:0000256" key="2">
    <source>
        <dbReference type="ARBA" id="ARBA00023125"/>
    </source>
</evidence>
<evidence type="ECO:0000256" key="4">
    <source>
        <dbReference type="ARBA" id="ARBA00023163"/>
    </source>
</evidence>
<dbReference type="AlphaFoldDB" id="A0A4P1RC23"/>
<evidence type="ECO:0000313" key="7">
    <source>
        <dbReference type="EMBL" id="OIW07355.1"/>
    </source>
</evidence>
<dbReference type="Gramene" id="OIW07355">
    <property type="protein sequence ID" value="OIW07355"/>
    <property type="gene ID" value="TanjilG_10190"/>
</dbReference>
<dbReference type="GO" id="GO:0003677">
    <property type="term" value="F:DNA binding"/>
    <property type="evidence" value="ECO:0007669"/>
    <property type="project" value="UniProtKB-KW"/>
</dbReference>
<proteinExistence type="predicted"/>
<dbReference type="SUPFAM" id="SSF55961">
    <property type="entry name" value="Bet v1-like"/>
    <property type="match status" value="1"/>
</dbReference>
<evidence type="ECO:0000256" key="5">
    <source>
        <dbReference type="ARBA" id="ARBA00023242"/>
    </source>
</evidence>
<sequence length="426" mass="47516">MDDTLRDIIKLVEVGQPQSLSNLDSYLCENSISKVNKNEGLQVEGSRDMEYIKMSASDIVELLMDMNQWSREFFNIVSSTTMVGTLLDGAQGSTDGKLHVMSAELHLPTPFAPSRECYFARYCKQLSQHIWGVVDISLEKFFPSPSNNFRKRPSGCLIEAMPNGFSKVIWVEHVEANHDQVNKQFRPLVTSGFAFGATRWLSSIVQHSEWLETLKGPTLVADNGDRMMRTFVSDINTSTRNSWIQIPIIPGSADVKFIVKNNSDEIGKPIGTSVVFTTSLWVNASPNQLFNFLRHGSSRKKTSEDKTEIFYIQKSYTDSMASYVVYAPLDESSLKGLGNGSNPNIVMILPSGFVICPSGFPRNDVDDKNNSGGSILTIAFHIVESSSIRSFIPSESVETLYKVITDTVSAISDAVVYNNMYKTWLM</sequence>
<organism evidence="7 8">
    <name type="scientific">Lupinus angustifolius</name>
    <name type="common">Narrow-leaved blue lupine</name>
    <dbReference type="NCBI Taxonomy" id="3871"/>
    <lineage>
        <taxon>Eukaryota</taxon>
        <taxon>Viridiplantae</taxon>
        <taxon>Streptophyta</taxon>
        <taxon>Embryophyta</taxon>
        <taxon>Tracheophyta</taxon>
        <taxon>Spermatophyta</taxon>
        <taxon>Magnoliopsida</taxon>
        <taxon>eudicotyledons</taxon>
        <taxon>Gunneridae</taxon>
        <taxon>Pentapetalae</taxon>
        <taxon>rosids</taxon>
        <taxon>fabids</taxon>
        <taxon>Fabales</taxon>
        <taxon>Fabaceae</taxon>
        <taxon>Papilionoideae</taxon>
        <taxon>50 kb inversion clade</taxon>
        <taxon>genistoids sensu lato</taxon>
        <taxon>core genistoids</taxon>
        <taxon>Genisteae</taxon>
        <taxon>Lupinus</taxon>
    </lineage>
</organism>
<dbReference type="EMBL" id="CM007368">
    <property type="protein sequence ID" value="OIW07355.1"/>
    <property type="molecule type" value="Genomic_DNA"/>
</dbReference>
<keyword evidence="8" id="KW-1185">Reference proteome</keyword>
<name>A0A4P1RC23_LUPAN</name>
<keyword evidence="1" id="KW-0805">Transcription regulation</keyword>
<protein>
    <recommendedName>
        <fullName evidence="6">START domain-containing protein</fullName>
    </recommendedName>
</protein>
<evidence type="ECO:0000256" key="1">
    <source>
        <dbReference type="ARBA" id="ARBA00023015"/>
    </source>
</evidence>
<evidence type="ECO:0000259" key="6">
    <source>
        <dbReference type="PROSITE" id="PS50848"/>
    </source>
</evidence>
<dbReference type="SMART" id="SM00234">
    <property type="entry name" value="START"/>
    <property type="match status" value="1"/>
</dbReference>
<dbReference type="Pfam" id="PF25797">
    <property type="entry name" value="PDF2_C"/>
    <property type="match status" value="2"/>
</dbReference>
<dbReference type="InterPro" id="IPR042160">
    <property type="entry name" value="HD-Zip_IV"/>
</dbReference>
<dbReference type="PANTHER" id="PTHR45654">
    <property type="entry name" value="HOMEOBOX-LEUCINE ZIPPER PROTEIN MERISTEM L1"/>
    <property type="match status" value="1"/>
</dbReference>
<evidence type="ECO:0000313" key="8">
    <source>
        <dbReference type="Proteomes" id="UP000188354"/>
    </source>
</evidence>
<keyword evidence="2" id="KW-0238">DNA-binding</keyword>
<keyword evidence="5" id="KW-0539">Nucleus</keyword>
<dbReference type="PANTHER" id="PTHR45654:SF48">
    <property type="entry name" value="START DOMAIN-CONTAINING PROTEIN"/>
    <property type="match status" value="1"/>
</dbReference>